<accession>A0A5C6RGD2</accession>
<name>A0A5C6RGD2_9BACT</name>
<gene>
    <name evidence="1" type="ORF">FRY97_21810</name>
</gene>
<evidence type="ECO:0000313" key="2">
    <source>
        <dbReference type="Proteomes" id="UP000321580"/>
    </source>
</evidence>
<dbReference type="AlphaFoldDB" id="A0A5C6RGD2"/>
<keyword evidence="2" id="KW-1185">Reference proteome</keyword>
<dbReference type="EMBL" id="VOOR01000136">
    <property type="protein sequence ID" value="TXB56523.1"/>
    <property type="molecule type" value="Genomic_DNA"/>
</dbReference>
<comment type="caution">
    <text evidence="1">The sequence shown here is derived from an EMBL/GenBank/DDBJ whole genome shotgun (WGS) entry which is preliminary data.</text>
</comment>
<dbReference type="Proteomes" id="UP000321580">
    <property type="component" value="Unassembled WGS sequence"/>
</dbReference>
<evidence type="ECO:0000313" key="1">
    <source>
        <dbReference type="EMBL" id="TXB56523.1"/>
    </source>
</evidence>
<proteinExistence type="predicted"/>
<sequence length="79" mass="8451">MHRMTIWRMIAALFLFLGTFSIGVSQNITFGILLDPDDPQTVSFVGYTDYSGSSVLSTSNFGIRFPAGTLTAPSITGAA</sequence>
<feature type="non-terminal residue" evidence="1">
    <location>
        <position position="79"/>
    </location>
</feature>
<protein>
    <submittedName>
        <fullName evidence="1">Uncharacterized protein</fullName>
    </submittedName>
</protein>
<organism evidence="1 2">
    <name type="scientific">Phaeodactylibacter luteus</name>
    <dbReference type="NCBI Taxonomy" id="1564516"/>
    <lineage>
        <taxon>Bacteria</taxon>
        <taxon>Pseudomonadati</taxon>
        <taxon>Bacteroidota</taxon>
        <taxon>Saprospiria</taxon>
        <taxon>Saprospirales</taxon>
        <taxon>Haliscomenobacteraceae</taxon>
        <taxon>Phaeodactylibacter</taxon>
    </lineage>
</organism>
<reference evidence="1 2" key="1">
    <citation type="submission" date="2019-08" db="EMBL/GenBank/DDBJ databases">
        <title>Genome of Phaeodactylibacter luteus.</title>
        <authorList>
            <person name="Bowman J.P."/>
        </authorList>
    </citation>
    <scope>NUCLEOTIDE SEQUENCE [LARGE SCALE GENOMIC DNA]</scope>
    <source>
        <strain evidence="1 2">KCTC 42180</strain>
    </source>
</reference>